<sequence length="38" mass="4103">MVEAVASIMALSFISGFPLFLFVGFGASWQGDVLEHDI</sequence>
<evidence type="ECO:0000256" key="1">
    <source>
        <dbReference type="SAM" id="Phobius"/>
    </source>
</evidence>
<dbReference type="Proteomes" id="UP000006512">
    <property type="component" value="Unassembled WGS sequence"/>
</dbReference>
<keyword evidence="3" id="KW-1185">Reference proteome</keyword>
<protein>
    <submittedName>
        <fullName evidence="2">Putative membrane protein</fullName>
    </submittedName>
</protein>
<keyword evidence="1" id="KW-0472">Membrane</keyword>
<keyword evidence="1" id="KW-1133">Transmembrane helix</keyword>
<reference evidence="3" key="1">
    <citation type="submission" date="2011-03" db="EMBL/GenBank/DDBJ databases">
        <title>Draft genome sequence of Brevundimonas diminuta.</title>
        <authorList>
            <person name="Brown P.J.B."/>
            <person name="Buechlein A."/>
            <person name="Hemmerich C."/>
            <person name="Brun Y.V."/>
        </authorList>
    </citation>
    <scope>NUCLEOTIDE SEQUENCE [LARGE SCALE GENOMIC DNA]</scope>
    <source>
        <strain evidence="3">C19</strain>
    </source>
</reference>
<evidence type="ECO:0000313" key="2">
    <source>
        <dbReference type="EMBL" id="EGF93137.1"/>
    </source>
</evidence>
<gene>
    <name evidence="2" type="ORF">ABI_15780</name>
</gene>
<feature type="transmembrane region" description="Helical" evidence="1">
    <location>
        <begin position="6"/>
        <end position="29"/>
    </location>
</feature>
<accession>F4QJF4</accession>
<organism evidence="2 3">
    <name type="scientific">Asticcacaulis biprosthecium C19</name>
    <dbReference type="NCBI Taxonomy" id="715226"/>
    <lineage>
        <taxon>Bacteria</taxon>
        <taxon>Pseudomonadati</taxon>
        <taxon>Pseudomonadota</taxon>
        <taxon>Alphaproteobacteria</taxon>
        <taxon>Caulobacterales</taxon>
        <taxon>Caulobacteraceae</taxon>
        <taxon>Asticcacaulis</taxon>
    </lineage>
</organism>
<dbReference type="EMBL" id="GL883077">
    <property type="protein sequence ID" value="EGF93137.1"/>
    <property type="molecule type" value="Genomic_DNA"/>
</dbReference>
<dbReference type="HOGENOM" id="CLU_3323862_0_0_5"/>
<name>F4QJF4_9CAUL</name>
<evidence type="ECO:0000313" key="3">
    <source>
        <dbReference type="Proteomes" id="UP000006512"/>
    </source>
</evidence>
<proteinExistence type="predicted"/>
<keyword evidence="1" id="KW-0812">Transmembrane</keyword>
<dbReference type="AlphaFoldDB" id="F4QJF4"/>